<accession>A0A238J0K9</accession>
<evidence type="ECO:0000313" key="2">
    <source>
        <dbReference type="Proteomes" id="UP000201838"/>
    </source>
</evidence>
<dbReference type="EMBL" id="FXXQ01000007">
    <property type="protein sequence ID" value="SMX24248.1"/>
    <property type="molecule type" value="Genomic_DNA"/>
</dbReference>
<sequence>MGNGYLRRLLVVGATSVTRRAPTTDTRIGAWVRSLLEHKPTRLVTVAIANNTTRTAWALLAKGESYKATPAT</sequence>
<dbReference type="AlphaFoldDB" id="A0A238J0K9"/>
<evidence type="ECO:0000313" key="1">
    <source>
        <dbReference type="EMBL" id="SMX24248.1"/>
    </source>
</evidence>
<evidence type="ECO:0008006" key="3">
    <source>
        <dbReference type="Google" id="ProtNLM"/>
    </source>
</evidence>
<proteinExistence type="predicted"/>
<protein>
    <recommendedName>
        <fullName evidence="3">Transposase IS116/IS110/IS902 family protein</fullName>
    </recommendedName>
</protein>
<keyword evidence="2" id="KW-1185">Reference proteome</keyword>
<organism evidence="1 2">
    <name type="scientific">Boseongicola aestuarii</name>
    <dbReference type="NCBI Taxonomy" id="1470561"/>
    <lineage>
        <taxon>Bacteria</taxon>
        <taxon>Pseudomonadati</taxon>
        <taxon>Pseudomonadota</taxon>
        <taxon>Alphaproteobacteria</taxon>
        <taxon>Rhodobacterales</taxon>
        <taxon>Paracoccaceae</taxon>
        <taxon>Boseongicola</taxon>
    </lineage>
</organism>
<reference evidence="1 2" key="1">
    <citation type="submission" date="2017-05" db="EMBL/GenBank/DDBJ databases">
        <authorList>
            <person name="Song R."/>
            <person name="Chenine A.L."/>
            <person name="Ruprecht R.M."/>
        </authorList>
    </citation>
    <scope>NUCLEOTIDE SEQUENCE [LARGE SCALE GENOMIC DNA]</scope>
    <source>
        <strain evidence="1 2">CECT 8489</strain>
    </source>
</reference>
<dbReference type="Proteomes" id="UP000201838">
    <property type="component" value="Unassembled WGS sequence"/>
</dbReference>
<name>A0A238J0K9_9RHOB</name>
<gene>
    <name evidence="1" type="ORF">BOA8489_02371</name>
</gene>